<keyword evidence="2" id="KW-1185">Reference proteome</keyword>
<dbReference type="SUPFAM" id="SSF53098">
    <property type="entry name" value="Ribonuclease H-like"/>
    <property type="match status" value="1"/>
</dbReference>
<accession>A0A643F6R5</accession>
<dbReference type="OrthoDB" id="5439087at2"/>
<gene>
    <name evidence="1" type="ORF">F7Q92_21135</name>
</gene>
<dbReference type="Gene3D" id="1.10.10.60">
    <property type="entry name" value="Homeodomain-like"/>
    <property type="match status" value="1"/>
</dbReference>
<dbReference type="InterPro" id="IPR036397">
    <property type="entry name" value="RNaseH_sf"/>
</dbReference>
<organism evidence="1 2">
    <name type="scientific">Ideonella dechloratans</name>
    <dbReference type="NCBI Taxonomy" id="36863"/>
    <lineage>
        <taxon>Bacteria</taxon>
        <taxon>Pseudomonadati</taxon>
        <taxon>Pseudomonadota</taxon>
        <taxon>Betaproteobacteria</taxon>
        <taxon>Burkholderiales</taxon>
        <taxon>Sphaerotilaceae</taxon>
        <taxon>Ideonella</taxon>
    </lineage>
</organism>
<proteinExistence type="predicted"/>
<name>A0A643F6R5_IDEDE</name>
<dbReference type="Gene3D" id="3.30.420.10">
    <property type="entry name" value="Ribonuclease H-like superfamily/Ribonuclease H"/>
    <property type="match status" value="1"/>
</dbReference>
<protein>
    <submittedName>
        <fullName evidence="1">DDE-type integrase/transposase/recombinase</fullName>
    </submittedName>
</protein>
<dbReference type="RefSeq" id="WP_151126039.1">
    <property type="nucleotide sequence ID" value="NZ_CP088081.1"/>
</dbReference>
<evidence type="ECO:0000313" key="2">
    <source>
        <dbReference type="Proteomes" id="UP000430120"/>
    </source>
</evidence>
<dbReference type="AlphaFoldDB" id="A0A643F6R5"/>
<evidence type="ECO:0000313" key="1">
    <source>
        <dbReference type="EMBL" id="KAB0572774.1"/>
    </source>
</evidence>
<sequence>MSPSQPKTQAPVLYVAKGATVTHMGREYQVLRVVDLNQVLAREPSSNEKVLLQIGTLEAPARLTPTRATDTERDLEAVSQEEWEIAENRLTLLEPLLSPRRDRSREDYRRVGEEAGVSVATIYRWVADYRATEALSVLLPIRRSGGRGKSRLSPEVLLILQEYIKDKFLTLQKPTPAAAAREIRRLCSNAKIEPLPAATTIYRHLDWISEQVKLKRREGVKVAREKYAVHKNPVPNAEWPLAHVQMDHTLLPVMIVDDEHRLPIARSWITLAIDSFSRVCLGLYLSLDSPSAMSAGMCVSHAIMPKESWMSRLGCGDIEWPFYGVMDILQMDNAREFRGNMLRVAAKEYHIDLHLRPVKVPHYGAYAHSTDGGQ</sequence>
<comment type="caution">
    <text evidence="1">The sequence shown here is derived from an EMBL/GenBank/DDBJ whole genome shotgun (WGS) entry which is preliminary data.</text>
</comment>
<dbReference type="EMBL" id="VZPB01000106">
    <property type="protein sequence ID" value="KAB0572774.1"/>
    <property type="molecule type" value="Genomic_DNA"/>
</dbReference>
<dbReference type="Proteomes" id="UP000430120">
    <property type="component" value="Unassembled WGS sequence"/>
</dbReference>
<dbReference type="InterPro" id="IPR012337">
    <property type="entry name" value="RNaseH-like_sf"/>
</dbReference>
<reference evidence="1 2" key="1">
    <citation type="submission" date="2019-09" db="EMBL/GenBank/DDBJ databases">
        <title>Draft genome sequences of 48 bacterial type strains from the CCUG.</title>
        <authorList>
            <person name="Tunovic T."/>
            <person name="Pineiro-Iglesias B."/>
            <person name="Unosson C."/>
            <person name="Inganas E."/>
            <person name="Ohlen M."/>
            <person name="Cardew S."/>
            <person name="Jensie-Markopoulos S."/>
            <person name="Salva-Serra F."/>
            <person name="Jaen-Luchoro D."/>
            <person name="Karlsson R."/>
            <person name="Svensson-Stadler L."/>
            <person name="Chun J."/>
            <person name="Moore E."/>
        </authorList>
    </citation>
    <scope>NUCLEOTIDE SEQUENCE [LARGE SCALE GENOMIC DNA]</scope>
    <source>
        <strain evidence="1 2">CCUG 30977</strain>
    </source>
</reference>
<dbReference type="GO" id="GO:0003676">
    <property type="term" value="F:nucleic acid binding"/>
    <property type="evidence" value="ECO:0007669"/>
    <property type="project" value="InterPro"/>
</dbReference>